<dbReference type="Gene3D" id="1.25.10.10">
    <property type="entry name" value="Leucine-rich Repeat Variant"/>
    <property type="match status" value="1"/>
</dbReference>
<keyword evidence="4" id="KW-0963">Cytoplasm</keyword>
<keyword evidence="5" id="KW-0677">Repeat</keyword>
<evidence type="ECO:0000256" key="1">
    <source>
        <dbReference type="ARBA" id="ARBA00004123"/>
    </source>
</evidence>
<evidence type="ECO:0000313" key="11">
    <source>
        <dbReference type="Proteomes" id="UP000799438"/>
    </source>
</evidence>
<feature type="repeat" description="HEAT" evidence="8">
    <location>
        <begin position="386"/>
        <end position="424"/>
    </location>
</feature>
<dbReference type="GO" id="GO:0031267">
    <property type="term" value="F:small GTPase binding"/>
    <property type="evidence" value="ECO:0007669"/>
    <property type="project" value="InterPro"/>
</dbReference>
<dbReference type="InterPro" id="IPR057600">
    <property type="entry name" value="TORTIFOLIA1/SINE1-2_N"/>
</dbReference>
<dbReference type="Pfam" id="PF25780">
    <property type="entry name" value="TPR_IPO5"/>
    <property type="match status" value="1"/>
</dbReference>
<dbReference type="GeneID" id="54296742"/>
<dbReference type="GO" id="GO:0006606">
    <property type="term" value="P:protein import into nucleus"/>
    <property type="evidence" value="ECO:0007669"/>
    <property type="project" value="InterPro"/>
</dbReference>
<dbReference type="InterPro" id="IPR011989">
    <property type="entry name" value="ARM-like"/>
</dbReference>
<comment type="subcellular location">
    <subcellularLocation>
        <location evidence="2">Cytoplasm</location>
    </subcellularLocation>
    <subcellularLocation>
        <location evidence="1">Nucleus</location>
    </subcellularLocation>
</comment>
<evidence type="ECO:0000256" key="5">
    <source>
        <dbReference type="ARBA" id="ARBA00022737"/>
    </source>
</evidence>
<dbReference type="Pfam" id="PF24714">
    <property type="entry name" value="TOR1L1_N"/>
    <property type="match status" value="1"/>
</dbReference>
<dbReference type="InterPro" id="IPR016024">
    <property type="entry name" value="ARM-type_fold"/>
</dbReference>
<evidence type="ECO:0000259" key="9">
    <source>
        <dbReference type="PROSITE" id="PS50166"/>
    </source>
</evidence>
<evidence type="ECO:0000313" key="10">
    <source>
        <dbReference type="EMBL" id="KAF2139409.1"/>
    </source>
</evidence>
<evidence type="ECO:0000256" key="4">
    <source>
        <dbReference type="ARBA" id="ARBA00022490"/>
    </source>
</evidence>
<keyword evidence="7" id="KW-0539">Nucleus</keyword>
<dbReference type="RefSeq" id="XP_033395122.1">
    <property type="nucleotide sequence ID" value="XM_033539246.1"/>
</dbReference>
<dbReference type="EMBL" id="ML995493">
    <property type="protein sequence ID" value="KAF2139409.1"/>
    <property type="molecule type" value="Genomic_DNA"/>
</dbReference>
<evidence type="ECO:0000256" key="6">
    <source>
        <dbReference type="ARBA" id="ARBA00022927"/>
    </source>
</evidence>
<keyword evidence="6" id="KW-0653">Protein transport</keyword>
<dbReference type="Proteomes" id="UP000799438">
    <property type="component" value="Unassembled WGS sequence"/>
</dbReference>
<dbReference type="InterPro" id="IPR040122">
    <property type="entry name" value="Importin_beta"/>
</dbReference>
<gene>
    <name evidence="10" type="ORF">K452DRAFT_275699</name>
</gene>
<protein>
    <recommendedName>
        <fullName evidence="9">Importin N-terminal domain-containing protein</fullName>
    </recommendedName>
</protein>
<sequence>MDQQQFVGLLESLMLPDTERVKAATASLNKDYYTSPESLVALLQILTSHQSPQLRQLAAVESRKLVNKHWASLPADQKPQMRNALLEATMREEGTLVRHSSARVIAAIAKLDLEEGQWADLPATLQQAAVSGEARHREVSVFMIFTLIETMGEMFSENLNELFVLFGQTIQDPDSIEVRVNTMLALSRVAMLLDPDEDAQALNAFHAILPNMVQVLQATIDAGDEDRAMQAFEVFQTLLGCESALLNKHFGDLINFMNGLGANKNLDDDIRSQAIAFLMQCVRYRKLKIQGLRLGEKLTLSSLEIVTELGDLSSDDEEVTPARSALGLLDILAQSLPPSQVIVPLLQAMGPYVNSPDPDRRRAGILSLGMTVEGAPDFIATQLGDILPLVLHLLEDQDVKVRAAALNGVARLADDLAEELGKEHAKIIPALVKNLDLATEQQGENAQRALEVLRGSCNAIDSLIEGLEEEEAAKYLDELVPRFARLFNHSDFKTQIASAGAVGSLAAAAGEAFQRYFQDTMQALSPFVELKNSQDELDLRGVVCDSMGKIAGAVGAELFRPFLPKLMMASEEALHLDHPRLRETSYILWSTMAKVYEEGFASYLDGVVKGLYECLEQDEADLEVGLGQEAKDLIGQEVTVGGKKVRVADADDDDDNVVGEDDEDDDDWDDFGAVTAVAMEKEIAVEVVGDVIISTRNNYLPHLPKTIEIVLKLVNHSYEGVRKSAIGTLWRAYTCLWGMAEGSGMSKWVPGIPLQVQPTEDLIKLGQLAMTATLEVLEDEMDRGTVTDVLRDLGTALKFTGPAILVNQNGTVIPQLTTQLVSILTKHHPCQQDLGEEADEDILEETSEYDWLVIEVALDAVTCLSAALGDSFSELFKIFEKPVMKYASSQESTERSAAVGSVADCIGNMAGGVTPFTANLMKVMLHRLSDEDPETRSNAAYAVGLLCSASNDEQEILKNFGTIFGKLEPMLHDQQQARMLDNAAGCISRMIMRYPNNVPIDQVLPRLIDLLPLREDFEENQPIFRMLVKLYQAQNATVQQLTAQLMPIFEKVLSPPEEQLDEETRSQLVQLVQYLQKQ</sequence>
<dbReference type="SMART" id="SM00913">
    <property type="entry name" value="IBN_N"/>
    <property type="match status" value="1"/>
</dbReference>
<evidence type="ECO:0000256" key="8">
    <source>
        <dbReference type="PROSITE-ProRule" id="PRU00103"/>
    </source>
</evidence>
<dbReference type="PROSITE" id="PS50077">
    <property type="entry name" value="HEAT_REPEAT"/>
    <property type="match status" value="1"/>
</dbReference>
<dbReference type="InterPro" id="IPR021133">
    <property type="entry name" value="HEAT_type_2"/>
</dbReference>
<keyword evidence="3" id="KW-0813">Transport</keyword>
<dbReference type="InterPro" id="IPR057672">
    <property type="entry name" value="TPR_IPO4/5"/>
</dbReference>
<dbReference type="SUPFAM" id="SSF48371">
    <property type="entry name" value="ARM repeat"/>
    <property type="match status" value="2"/>
</dbReference>
<dbReference type="GO" id="GO:0005634">
    <property type="term" value="C:nucleus"/>
    <property type="evidence" value="ECO:0007669"/>
    <property type="project" value="UniProtKB-ARBA"/>
</dbReference>
<dbReference type="AlphaFoldDB" id="A0A6A6B5K8"/>
<organism evidence="10 11">
    <name type="scientific">Aplosporella prunicola CBS 121167</name>
    <dbReference type="NCBI Taxonomy" id="1176127"/>
    <lineage>
        <taxon>Eukaryota</taxon>
        <taxon>Fungi</taxon>
        <taxon>Dikarya</taxon>
        <taxon>Ascomycota</taxon>
        <taxon>Pezizomycotina</taxon>
        <taxon>Dothideomycetes</taxon>
        <taxon>Dothideomycetes incertae sedis</taxon>
        <taxon>Botryosphaeriales</taxon>
        <taxon>Aplosporellaceae</taxon>
        <taxon>Aplosporella</taxon>
    </lineage>
</organism>
<evidence type="ECO:0000256" key="7">
    <source>
        <dbReference type="ARBA" id="ARBA00023242"/>
    </source>
</evidence>
<keyword evidence="11" id="KW-1185">Reference proteome</keyword>
<proteinExistence type="predicted"/>
<accession>A0A6A6B5K8</accession>
<dbReference type="GO" id="GO:0005737">
    <property type="term" value="C:cytoplasm"/>
    <property type="evidence" value="ECO:0007669"/>
    <property type="project" value="UniProtKB-SubCell"/>
</dbReference>
<dbReference type="OrthoDB" id="7862313at2759"/>
<dbReference type="PROSITE" id="PS50166">
    <property type="entry name" value="IMPORTIN_B_NT"/>
    <property type="match status" value="1"/>
</dbReference>
<dbReference type="Pfam" id="PF03810">
    <property type="entry name" value="IBN_N"/>
    <property type="match status" value="1"/>
</dbReference>
<dbReference type="InterPro" id="IPR001494">
    <property type="entry name" value="Importin-beta_N"/>
</dbReference>
<reference evidence="10" key="1">
    <citation type="journal article" date="2020" name="Stud. Mycol.">
        <title>101 Dothideomycetes genomes: a test case for predicting lifestyles and emergence of pathogens.</title>
        <authorList>
            <person name="Haridas S."/>
            <person name="Albert R."/>
            <person name="Binder M."/>
            <person name="Bloem J."/>
            <person name="Labutti K."/>
            <person name="Salamov A."/>
            <person name="Andreopoulos B."/>
            <person name="Baker S."/>
            <person name="Barry K."/>
            <person name="Bills G."/>
            <person name="Bluhm B."/>
            <person name="Cannon C."/>
            <person name="Castanera R."/>
            <person name="Culley D."/>
            <person name="Daum C."/>
            <person name="Ezra D."/>
            <person name="Gonzalez J."/>
            <person name="Henrissat B."/>
            <person name="Kuo A."/>
            <person name="Liang C."/>
            <person name="Lipzen A."/>
            <person name="Lutzoni F."/>
            <person name="Magnuson J."/>
            <person name="Mondo S."/>
            <person name="Nolan M."/>
            <person name="Ohm R."/>
            <person name="Pangilinan J."/>
            <person name="Park H.-J."/>
            <person name="Ramirez L."/>
            <person name="Alfaro M."/>
            <person name="Sun H."/>
            <person name="Tritt A."/>
            <person name="Yoshinaga Y."/>
            <person name="Zwiers L.-H."/>
            <person name="Turgeon B."/>
            <person name="Goodwin S."/>
            <person name="Spatafora J."/>
            <person name="Crous P."/>
            <person name="Grigoriev I."/>
        </authorList>
    </citation>
    <scope>NUCLEOTIDE SEQUENCE</scope>
    <source>
        <strain evidence="10">CBS 121167</strain>
    </source>
</reference>
<evidence type="ECO:0000256" key="2">
    <source>
        <dbReference type="ARBA" id="ARBA00004496"/>
    </source>
</evidence>
<evidence type="ECO:0000256" key="3">
    <source>
        <dbReference type="ARBA" id="ARBA00022448"/>
    </source>
</evidence>
<feature type="domain" description="Importin N-terminal" evidence="9">
    <location>
        <begin position="24"/>
        <end position="91"/>
    </location>
</feature>
<name>A0A6A6B5K8_9PEZI</name>
<dbReference type="PANTHER" id="PTHR10527">
    <property type="entry name" value="IMPORTIN BETA"/>
    <property type="match status" value="1"/>
</dbReference>